<comment type="caution">
    <text evidence="2">The sequence shown here is derived from an EMBL/GenBank/DDBJ whole genome shotgun (WGS) entry which is preliminary data.</text>
</comment>
<dbReference type="Pfam" id="PF09586">
    <property type="entry name" value="YfhO"/>
    <property type="match status" value="1"/>
</dbReference>
<feature type="transmembrane region" description="Helical" evidence="1">
    <location>
        <begin position="115"/>
        <end position="135"/>
    </location>
</feature>
<keyword evidence="1" id="KW-0472">Membrane</keyword>
<sequence length="873" mass="100782">MKGMIIIKHIKKFTKNNLPLILSFFTPFIIMACYFAYRNMFPFGNGSILTVDLGQQYVDFFAFYKRTINSLNIHKFFYSFANGYGGEMIGIWSYYLMSPLNLIIAILPKSFMNGSLLLVTLLKYGLSGLSFGYMLNKKGFEKNIIITTFATAYALNGWIIANQLNIIWLDAMILLPIIVLGIDNIINNNKSKLYILSLSIMIIVNYYMAYMVCIFSLLYFITNYAIYYKSKIKHKYKSILKYFGANLISFMLSAWLTIPNIIKLRTGKASYTVNNFNWKLEYNPLNMIPKLMNGAFNFNQMPSGYPNIFIGSLVLISVLAFFFNHKIKLNFRLLYLSLTFVFLISMCFEPLDLVWHAFQFPIWYPYRFSFIFCFLVTYLGAIGFNNLPNKIDNKITIKIAIMLIIILLTVGIKINNFTFLSPMKYVVSVLLIAIMFVIVIISRLNHSKLYIISIFIITCCDMGINAFNSLNSISYVTNSDYSSYNKILNEQINKISKGDKSFYRINKNFYRTQDDPMELGFNSGSIFSSTMNKNNATFNSNIGNPNNTGSINYSNGTLVTDSLLNFKYFLSFNGNYKKYPMIQKSENRYDILDNRKSKNYFDIKRNNLSLPLIFGTTNSIKNKMNTTNPIDYQNDIVKQISASNKNVFNVDNNYKVKFKNIYNTPSLGQTILKKIDPLKSASVEINYHYRNQYIPYIVLPSNLNPNICSVFIDGEKLTSPKNFQNSLIYSLPKKDGTIDINFKKQSIFTNNFGIYNLNYKKFKYDISKIKHQNIISNNKNMISSNVNFNKNGSLLTSIPYSDGWNVKIDNKEHGKSKWLGEFISVKNIKKGKHHIELYYYPRGLNLGITITLLTIIFISIKSIINRKDNNKKD</sequence>
<feature type="transmembrane region" description="Helical" evidence="1">
    <location>
        <begin position="364"/>
        <end position="387"/>
    </location>
</feature>
<protein>
    <recommendedName>
        <fullName evidence="4">Bacterial membrane protein YfhO</fullName>
    </recommendedName>
</protein>
<feature type="transmembrane region" description="Helical" evidence="1">
    <location>
        <begin position="449"/>
        <end position="467"/>
    </location>
</feature>
<feature type="transmembrane region" description="Helical" evidence="1">
    <location>
        <begin position="76"/>
        <end position="95"/>
    </location>
</feature>
<dbReference type="PROSITE" id="PS51257">
    <property type="entry name" value="PROKAR_LIPOPROTEIN"/>
    <property type="match status" value="1"/>
</dbReference>
<organism evidence="2 3">
    <name type="scientific">Apilactobacillus timberlakei</name>
    <dbReference type="NCBI Taxonomy" id="2008380"/>
    <lineage>
        <taxon>Bacteria</taxon>
        <taxon>Bacillati</taxon>
        <taxon>Bacillota</taxon>
        <taxon>Bacilli</taxon>
        <taxon>Lactobacillales</taxon>
        <taxon>Lactobacillaceae</taxon>
        <taxon>Apilactobacillus</taxon>
    </lineage>
</organism>
<proteinExistence type="predicted"/>
<dbReference type="InterPro" id="IPR018580">
    <property type="entry name" value="Uncharacterised_YfhO"/>
</dbReference>
<feature type="transmembrane region" description="Helical" evidence="1">
    <location>
        <begin position="166"/>
        <end position="186"/>
    </location>
</feature>
<feature type="transmembrane region" description="Helical" evidence="1">
    <location>
        <begin position="206"/>
        <end position="227"/>
    </location>
</feature>
<dbReference type="PANTHER" id="PTHR38454">
    <property type="entry name" value="INTEGRAL MEMBRANE PROTEIN-RELATED"/>
    <property type="match status" value="1"/>
</dbReference>
<reference evidence="2 3" key="1">
    <citation type="submission" date="2018-08" db="EMBL/GenBank/DDBJ databases">
        <title>Comparative genomics of wild bee and flower associated Lactobacillus reveals potential adaptation to the bee host.</title>
        <authorList>
            <person name="Vuong H.Q."/>
            <person name="Mcfrederick Q.S."/>
        </authorList>
    </citation>
    <scope>NUCLEOTIDE SEQUENCE [LARGE SCALE GENOMIC DNA]</scope>
    <source>
        <strain evidence="2 3">HV_04</strain>
    </source>
</reference>
<evidence type="ECO:0008006" key="4">
    <source>
        <dbReference type="Google" id="ProtNLM"/>
    </source>
</evidence>
<evidence type="ECO:0000313" key="2">
    <source>
        <dbReference type="EMBL" id="TPR15330.1"/>
    </source>
</evidence>
<dbReference type="PANTHER" id="PTHR38454:SF1">
    <property type="entry name" value="INTEGRAL MEMBRANE PROTEIN"/>
    <property type="match status" value="1"/>
</dbReference>
<name>A0ABY2YYA0_9LACO</name>
<dbReference type="Proteomes" id="UP000767392">
    <property type="component" value="Unassembled WGS sequence"/>
</dbReference>
<feature type="transmembrane region" description="Helical" evidence="1">
    <location>
        <begin position="425"/>
        <end position="442"/>
    </location>
</feature>
<feature type="transmembrane region" description="Helical" evidence="1">
    <location>
        <begin position="399"/>
        <end position="419"/>
    </location>
</feature>
<feature type="transmembrane region" description="Helical" evidence="1">
    <location>
        <begin position="20"/>
        <end position="37"/>
    </location>
</feature>
<evidence type="ECO:0000256" key="1">
    <source>
        <dbReference type="SAM" id="Phobius"/>
    </source>
</evidence>
<keyword evidence="3" id="KW-1185">Reference proteome</keyword>
<feature type="transmembrane region" description="Helical" evidence="1">
    <location>
        <begin position="844"/>
        <end position="864"/>
    </location>
</feature>
<evidence type="ECO:0000313" key="3">
    <source>
        <dbReference type="Proteomes" id="UP000767392"/>
    </source>
</evidence>
<accession>A0ABY2YYA0</accession>
<feature type="transmembrane region" description="Helical" evidence="1">
    <location>
        <begin position="239"/>
        <end position="258"/>
    </location>
</feature>
<feature type="transmembrane region" description="Helical" evidence="1">
    <location>
        <begin position="304"/>
        <end position="323"/>
    </location>
</feature>
<gene>
    <name evidence="2" type="ORF">DY048_03435</name>
</gene>
<keyword evidence="1" id="KW-1133">Transmembrane helix</keyword>
<feature type="transmembrane region" description="Helical" evidence="1">
    <location>
        <begin position="335"/>
        <end position="358"/>
    </location>
</feature>
<keyword evidence="1" id="KW-0812">Transmembrane</keyword>
<dbReference type="EMBL" id="QUAM01000002">
    <property type="protein sequence ID" value="TPR15330.1"/>
    <property type="molecule type" value="Genomic_DNA"/>
</dbReference>